<comment type="caution">
    <text evidence="3">The sequence shown here is derived from an EMBL/GenBank/DDBJ whole genome shotgun (WGS) entry which is preliminary data.</text>
</comment>
<gene>
    <name evidence="3" type="ORF">Nepgr_014012</name>
</gene>
<evidence type="ECO:0000256" key="2">
    <source>
        <dbReference type="SAM" id="Phobius"/>
    </source>
</evidence>
<dbReference type="AlphaFoldDB" id="A0AAD3SK77"/>
<name>A0AAD3SK77_NEPGR</name>
<feature type="region of interest" description="Disordered" evidence="1">
    <location>
        <begin position="46"/>
        <end position="101"/>
    </location>
</feature>
<sequence>MFFVLVHHHLQESGLSSVDSFQFCSRIFVAFICFFTARKIVSLKRRRRRRFSSENEPPRRRRLKASSRPASPPLPGDGFKGRVPVDGREGRLEEEDESGTG</sequence>
<dbReference type="EMBL" id="BSYO01000011">
    <property type="protein sequence ID" value="GMH12171.1"/>
    <property type="molecule type" value="Genomic_DNA"/>
</dbReference>
<feature type="compositionally biased region" description="Acidic residues" evidence="1">
    <location>
        <begin position="92"/>
        <end position="101"/>
    </location>
</feature>
<reference evidence="3" key="1">
    <citation type="submission" date="2023-05" db="EMBL/GenBank/DDBJ databases">
        <title>Nepenthes gracilis genome sequencing.</title>
        <authorList>
            <person name="Fukushima K."/>
        </authorList>
    </citation>
    <scope>NUCLEOTIDE SEQUENCE</scope>
    <source>
        <strain evidence="3">SING2019-196</strain>
    </source>
</reference>
<protein>
    <submittedName>
        <fullName evidence="3">Uncharacterized protein</fullName>
    </submittedName>
</protein>
<keyword evidence="2" id="KW-1133">Transmembrane helix</keyword>
<keyword evidence="4" id="KW-1185">Reference proteome</keyword>
<accession>A0AAD3SK77</accession>
<dbReference type="Proteomes" id="UP001279734">
    <property type="component" value="Unassembled WGS sequence"/>
</dbReference>
<organism evidence="3 4">
    <name type="scientific">Nepenthes gracilis</name>
    <name type="common">Slender pitcher plant</name>
    <dbReference type="NCBI Taxonomy" id="150966"/>
    <lineage>
        <taxon>Eukaryota</taxon>
        <taxon>Viridiplantae</taxon>
        <taxon>Streptophyta</taxon>
        <taxon>Embryophyta</taxon>
        <taxon>Tracheophyta</taxon>
        <taxon>Spermatophyta</taxon>
        <taxon>Magnoliopsida</taxon>
        <taxon>eudicotyledons</taxon>
        <taxon>Gunneridae</taxon>
        <taxon>Pentapetalae</taxon>
        <taxon>Caryophyllales</taxon>
        <taxon>Nepenthaceae</taxon>
        <taxon>Nepenthes</taxon>
    </lineage>
</organism>
<evidence type="ECO:0000256" key="1">
    <source>
        <dbReference type="SAM" id="MobiDB-lite"/>
    </source>
</evidence>
<evidence type="ECO:0000313" key="3">
    <source>
        <dbReference type="EMBL" id="GMH12171.1"/>
    </source>
</evidence>
<feature type="transmembrane region" description="Helical" evidence="2">
    <location>
        <begin position="20"/>
        <end position="41"/>
    </location>
</feature>
<keyword evidence="2" id="KW-0472">Membrane</keyword>
<evidence type="ECO:0000313" key="4">
    <source>
        <dbReference type="Proteomes" id="UP001279734"/>
    </source>
</evidence>
<proteinExistence type="predicted"/>
<keyword evidence="2" id="KW-0812">Transmembrane</keyword>
<feature type="compositionally biased region" description="Basic and acidic residues" evidence="1">
    <location>
        <begin position="79"/>
        <end position="91"/>
    </location>
</feature>